<evidence type="ECO:0000256" key="4">
    <source>
        <dbReference type="PROSITE-ProRule" id="PRU01161"/>
    </source>
</evidence>
<protein>
    <submittedName>
        <fullName evidence="7">Patatin</fullName>
    </submittedName>
</protein>
<evidence type="ECO:0000256" key="2">
    <source>
        <dbReference type="ARBA" id="ARBA00022963"/>
    </source>
</evidence>
<dbReference type="Pfam" id="PF01734">
    <property type="entry name" value="Patatin"/>
    <property type="match status" value="1"/>
</dbReference>
<evidence type="ECO:0000256" key="5">
    <source>
        <dbReference type="SAM" id="SignalP"/>
    </source>
</evidence>
<sequence length="737" mass="81213">MTKPFLLIFLLMSLSSVAVSQERPKIGLALSGGGAKGAAHIAVLKALEAEQIPVDYIAGTSIGAYVGGMYALGYSAEEIEEIMMGANWNAGYSDTIPRADLSYRGKQQRDRFNLPINVGYRDDEIKVPNGLLHGQSMSILLQRSTDLVHKFEHFDELPIPYRAVATDLETSGAVVIDSGSLVDAMQASATVPGALQAAQYKGRIVVDGGIANNMPVDVVKAMGADIVIAVDIGSSLVTREHLESTVAVLNQLSTMLTNASTERQKQLLTAQDILIRPEVGALSTTDFTIMPEAFRLGEVAVKQQLDRLKQLTVTSEQYAAYQAHKDAVSVGWLYNLSQPVVEIRFDNNSLVSQKLLAETLGIEPGEVVDKAKLEKGINNVYALDKFERVNAEFIDTEEGRVMVLQTRAKSWGPNYFQLGFSWEDDFTLDSAVAFDVAYTMTDLTAYGGEWRNELRLGYEKLLSSELYLPLDSDQRYFSRAELGYENKEWTLYEENNRVIELDQVRFRAELGVGLNYIKEGKVEVGLVGESGYLDNAVFIGEQDYSSYGAYLKFGFDDLDSISFPTSGNRVTINMYYRREHSPDIFGEDPSETSFQIKADWRGALSVGNHAFVGKASLATVDKERGFSVNVSELGGFLNLSGYHKNALVGPHKLFGAFIYQYDLGRDMLGMTDYPLYVGTSIEAGNVWSIRDSVSFDDLIYGGSLYLGTDTPIGPAAIGYGWTDDGENTVFLFLGKNW</sequence>
<dbReference type="EMBL" id="CP041153">
    <property type="protein sequence ID" value="QDF76690.1"/>
    <property type="molecule type" value="Genomic_DNA"/>
</dbReference>
<dbReference type="PANTHER" id="PTHR14226">
    <property type="entry name" value="NEUROPATHY TARGET ESTERASE/SWISS CHEESE D.MELANOGASTER"/>
    <property type="match status" value="1"/>
</dbReference>
<name>A0ABX5WSV4_9GAMM</name>
<evidence type="ECO:0000256" key="3">
    <source>
        <dbReference type="ARBA" id="ARBA00023098"/>
    </source>
</evidence>
<dbReference type="Pfam" id="PF07244">
    <property type="entry name" value="POTRA"/>
    <property type="match status" value="1"/>
</dbReference>
<dbReference type="Gene3D" id="3.10.20.310">
    <property type="entry name" value="membrane protein fhac"/>
    <property type="match status" value="1"/>
</dbReference>
<dbReference type="InterPro" id="IPR050301">
    <property type="entry name" value="NTE"/>
</dbReference>
<reference evidence="7 8" key="1">
    <citation type="submission" date="2019-06" db="EMBL/GenBank/DDBJ databases">
        <title>Complete genome of Shewanella marisflavi ECSMB14101, a mussel settlement-inducing bacterium isolated from East China Sea.</title>
        <authorList>
            <person name="Yang J."/>
            <person name="Liang X."/>
            <person name="Chang R."/>
            <person name="Peng L."/>
        </authorList>
    </citation>
    <scope>NUCLEOTIDE SEQUENCE [LARGE SCALE GENOMIC DNA]</scope>
    <source>
        <strain evidence="7 8">ECSMB14101</strain>
    </source>
</reference>
<feature type="domain" description="PNPLA" evidence="6">
    <location>
        <begin position="28"/>
        <end position="220"/>
    </location>
</feature>
<feature type="active site" description="Nucleophile" evidence="4">
    <location>
        <position position="61"/>
    </location>
</feature>
<organism evidence="7 8">
    <name type="scientific">Shewanella marisflavi</name>
    <dbReference type="NCBI Taxonomy" id="260364"/>
    <lineage>
        <taxon>Bacteria</taxon>
        <taxon>Pseudomonadati</taxon>
        <taxon>Pseudomonadota</taxon>
        <taxon>Gammaproteobacteria</taxon>
        <taxon>Alteromonadales</taxon>
        <taxon>Shewanellaceae</taxon>
        <taxon>Shewanella</taxon>
    </lineage>
</organism>
<feature type="active site" description="Proton acceptor" evidence="4">
    <location>
        <position position="207"/>
    </location>
</feature>
<evidence type="ECO:0000259" key="6">
    <source>
        <dbReference type="PROSITE" id="PS51635"/>
    </source>
</evidence>
<keyword evidence="8" id="KW-1185">Reference proteome</keyword>
<dbReference type="CDD" id="cd07205">
    <property type="entry name" value="Pat_PNPLA6_PNPLA7_NTE1_like"/>
    <property type="match status" value="1"/>
</dbReference>
<dbReference type="InterPro" id="IPR002641">
    <property type="entry name" value="PNPLA_dom"/>
</dbReference>
<dbReference type="PANTHER" id="PTHR14226:SF29">
    <property type="entry name" value="NEUROPATHY TARGET ESTERASE SWS"/>
    <property type="match status" value="1"/>
</dbReference>
<dbReference type="RefSeq" id="WP_033539521.1">
    <property type="nucleotide sequence ID" value="NZ_CP041153.1"/>
</dbReference>
<keyword evidence="1 4" id="KW-0378">Hydrolase</keyword>
<feature type="short sequence motif" description="GXGXXG" evidence="4">
    <location>
        <begin position="32"/>
        <end position="37"/>
    </location>
</feature>
<feature type="short sequence motif" description="GXSXG" evidence="4">
    <location>
        <begin position="59"/>
        <end position="63"/>
    </location>
</feature>
<keyword evidence="3 4" id="KW-0443">Lipid metabolism</keyword>
<feature type="chain" id="PRO_5047230749" evidence="5">
    <location>
        <begin position="21"/>
        <end position="737"/>
    </location>
</feature>
<dbReference type="Proteomes" id="UP000318758">
    <property type="component" value="Chromosome"/>
</dbReference>
<proteinExistence type="predicted"/>
<dbReference type="Gene3D" id="3.40.1090.10">
    <property type="entry name" value="Cytosolic phospholipase A2 catalytic domain"/>
    <property type="match status" value="2"/>
</dbReference>
<dbReference type="SUPFAM" id="SSF52151">
    <property type="entry name" value="FabD/lysophospholipase-like"/>
    <property type="match status" value="1"/>
</dbReference>
<dbReference type="PROSITE" id="PS51635">
    <property type="entry name" value="PNPLA"/>
    <property type="match status" value="1"/>
</dbReference>
<evidence type="ECO:0000313" key="7">
    <source>
        <dbReference type="EMBL" id="QDF76690.1"/>
    </source>
</evidence>
<dbReference type="InterPro" id="IPR016035">
    <property type="entry name" value="Acyl_Trfase/lysoPLipase"/>
</dbReference>
<evidence type="ECO:0000313" key="8">
    <source>
        <dbReference type="Proteomes" id="UP000318758"/>
    </source>
</evidence>
<evidence type="ECO:0000256" key="1">
    <source>
        <dbReference type="ARBA" id="ARBA00022801"/>
    </source>
</evidence>
<feature type="signal peptide" evidence="5">
    <location>
        <begin position="1"/>
        <end position="20"/>
    </location>
</feature>
<feature type="short sequence motif" description="DGA/G" evidence="4">
    <location>
        <begin position="207"/>
        <end position="209"/>
    </location>
</feature>
<gene>
    <name evidence="7" type="ORF">FGA12_16815</name>
</gene>
<dbReference type="InterPro" id="IPR010827">
    <property type="entry name" value="BamA/TamA_POTRA"/>
</dbReference>
<accession>A0ABX5WSV4</accession>
<keyword evidence="2 4" id="KW-0442">Lipid degradation</keyword>
<dbReference type="Gene3D" id="2.40.160.50">
    <property type="entry name" value="membrane protein fhac: a member of the omp85/tpsb transporter family"/>
    <property type="match status" value="1"/>
</dbReference>
<keyword evidence="5" id="KW-0732">Signal</keyword>